<feature type="domain" description="ABC transporter family G" evidence="3">
    <location>
        <begin position="37"/>
        <end position="113"/>
    </location>
</feature>
<evidence type="ECO:0000256" key="1">
    <source>
        <dbReference type="ARBA" id="ARBA00022448"/>
    </source>
</evidence>
<evidence type="ECO:0000259" key="3">
    <source>
        <dbReference type="Pfam" id="PF19055"/>
    </source>
</evidence>
<dbReference type="AlphaFoldDB" id="A0AAD8L484"/>
<keyword evidence="1" id="KW-0813">Transport</keyword>
<accession>A0AAD8L484</accession>
<keyword evidence="5" id="KW-1185">Reference proteome</keyword>
<dbReference type="InterPro" id="IPR043926">
    <property type="entry name" value="ABCG_dom"/>
</dbReference>
<dbReference type="GO" id="GO:0140359">
    <property type="term" value="F:ABC-type transporter activity"/>
    <property type="evidence" value="ECO:0007669"/>
    <property type="project" value="InterPro"/>
</dbReference>
<sequence length="128" mass="14468">MDEISNGLDSSTTYQIIACLQHLAHIIDASILISLLQPSPEVFDLFDDIMLMAEGRIVYHGPRSNVFEYFDGLGFTCPERKGVADFLQEVLPPVSTTFCDTLRISIHVPILCISFSNYHCCYNSRQYI</sequence>
<evidence type="ECO:0000256" key="2">
    <source>
        <dbReference type="ARBA" id="ARBA00023136"/>
    </source>
</evidence>
<dbReference type="SUPFAM" id="SSF52540">
    <property type="entry name" value="P-loop containing nucleoside triphosphate hydrolases"/>
    <property type="match status" value="1"/>
</dbReference>
<keyword evidence="2" id="KW-0472">Membrane</keyword>
<dbReference type="PANTHER" id="PTHR19241">
    <property type="entry name" value="ATP-BINDING CASSETTE TRANSPORTER"/>
    <property type="match status" value="1"/>
</dbReference>
<protein>
    <recommendedName>
        <fullName evidence="3">ABC transporter family G domain-containing protein</fullName>
    </recommendedName>
</protein>
<evidence type="ECO:0000313" key="4">
    <source>
        <dbReference type="EMBL" id="KAK1434497.1"/>
    </source>
</evidence>
<dbReference type="EMBL" id="JAUHHV010000001">
    <property type="protein sequence ID" value="KAK1434497.1"/>
    <property type="molecule type" value="Genomic_DNA"/>
</dbReference>
<organism evidence="4 5">
    <name type="scientific">Tagetes erecta</name>
    <name type="common">African marigold</name>
    <dbReference type="NCBI Taxonomy" id="13708"/>
    <lineage>
        <taxon>Eukaryota</taxon>
        <taxon>Viridiplantae</taxon>
        <taxon>Streptophyta</taxon>
        <taxon>Embryophyta</taxon>
        <taxon>Tracheophyta</taxon>
        <taxon>Spermatophyta</taxon>
        <taxon>Magnoliopsida</taxon>
        <taxon>eudicotyledons</taxon>
        <taxon>Gunneridae</taxon>
        <taxon>Pentapetalae</taxon>
        <taxon>asterids</taxon>
        <taxon>campanulids</taxon>
        <taxon>Asterales</taxon>
        <taxon>Asteraceae</taxon>
        <taxon>Asteroideae</taxon>
        <taxon>Heliantheae alliance</taxon>
        <taxon>Tageteae</taxon>
        <taxon>Tagetes</taxon>
    </lineage>
</organism>
<comment type="caution">
    <text evidence="4">The sequence shown here is derived from an EMBL/GenBank/DDBJ whole genome shotgun (WGS) entry which is preliminary data.</text>
</comment>
<evidence type="ECO:0000313" key="5">
    <source>
        <dbReference type="Proteomes" id="UP001229421"/>
    </source>
</evidence>
<name>A0AAD8L484_TARER</name>
<dbReference type="Proteomes" id="UP001229421">
    <property type="component" value="Unassembled WGS sequence"/>
</dbReference>
<proteinExistence type="predicted"/>
<dbReference type="InterPro" id="IPR027417">
    <property type="entry name" value="P-loop_NTPase"/>
</dbReference>
<dbReference type="Gene3D" id="3.40.50.300">
    <property type="entry name" value="P-loop containing nucleotide triphosphate hydrolases"/>
    <property type="match status" value="1"/>
</dbReference>
<gene>
    <name evidence="4" type="ORF">QVD17_00240</name>
</gene>
<dbReference type="Pfam" id="PF19055">
    <property type="entry name" value="ABC2_membrane_7"/>
    <property type="match status" value="1"/>
</dbReference>
<reference evidence="4" key="1">
    <citation type="journal article" date="2023" name="bioRxiv">
        <title>Improved chromosome-level genome assembly for marigold (Tagetes erecta).</title>
        <authorList>
            <person name="Jiang F."/>
            <person name="Yuan L."/>
            <person name="Wang S."/>
            <person name="Wang H."/>
            <person name="Xu D."/>
            <person name="Wang A."/>
            <person name="Fan W."/>
        </authorList>
    </citation>
    <scope>NUCLEOTIDE SEQUENCE</scope>
    <source>
        <strain evidence="4">WSJ</strain>
        <tissue evidence="4">Leaf</tissue>
    </source>
</reference>